<feature type="coiled-coil region" evidence="1">
    <location>
        <begin position="103"/>
        <end position="181"/>
    </location>
</feature>
<dbReference type="PANTHER" id="PTHR31711:SF1">
    <property type="entry name" value="ARGININE AND GLUTAMATE-RICH PROTEIN 1"/>
    <property type="match status" value="1"/>
</dbReference>
<reference evidence="4" key="1">
    <citation type="submission" date="2023-08" db="EMBL/GenBank/DDBJ databases">
        <authorList>
            <person name="Chen Y."/>
            <person name="Shah S."/>
            <person name="Dougan E. K."/>
            <person name="Thang M."/>
            <person name="Chan C."/>
        </authorList>
    </citation>
    <scope>NUCLEOTIDE SEQUENCE</scope>
</reference>
<keyword evidence="1" id="KW-0175">Coiled coil</keyword>
<dbReference type="AlphaFoldDB" id="A0AA36N7A5"/>
<comment type="caution">
    <text evidence="4">The sequence shown here is derived from an EMBL/GenBank/DDBJ whole genome shotgun (WGS) entry which is preliminary data.</text>
</comment>
<dbReference type="InterPro" id="IPR000626">
    <property type="entry name" value="Ubiquitin-like_dom"/>
</dbReference>
<evidence type="ECO:0000259" key="3">
    <source>
        <dbReference type="PROSITE" id="PS50053"/>
    </source>
</evidence>
<dbReference type="Proteomes" id="UP001178507">
    <property type="component" value="Unassembled WGS sequence"/>
</dbReference>
<accession>A0AA36N7A5</accession>
<evidence type="ECO:0000256" key="2">
    <source>
        <dbReference type="SAM" id="MobiDB-lite"/>
    </source>
</evidence>
<dbReference type="InterPro" id="IPR029071">
    <property type="entry name" value="Ubiquitin-like_domsf"/>
</dbReference>
<feature type="domain" description="Ubiquitin-like" evidence="3">
    <location>
        <begin position="236"/>
        <end position="276"/>
    </location>
</feature>
<evidence type="ECO:0000256" key="1">
    <source>
        <dbReference type="SAM" id="Coils"/>
    </source>
</evidence>
<proteinExistence type="predicted"/>
<dbReference type="EMBL" id="CAUJNA010003245">
    <property type="protein sequence ID" value="CAJ1396862.1"/>
    <property type="molecule type" value="Genomic_DNA"/>
</dbReference>
<sequence>MPRRRSRSSSRRRRSREKAKERGRKRRRSSSSRRSVEELTPEMLEAQRKQKALEEKLIEEEVWRRYEAELQSALDQRLASTEFREMVKVKVDQERTRLEEVMLREVEEAKQAILEDVTRKQKEEEEKERAEEELRKKEAEKEQAVKQKQLEAQAKLDEQRLKDLEQRQEEQRKRRDAKVAEEAKKVAETSRLLNTQGQRQSVGFKLKQNIICRPSRLGFAVGWPEPLGSLGCLVWMPAEQQKLIHQGKILDDKSLVKDIGIKEGEFVVVMLSKASSFSWREICGLGVDPPT</sequence>
<protein>
    <recommendedName>
        <fullName evidence="3">Ubiquitin-like domain-containing protein</fullName>
    </recommendedName>
</protein>
<dbReference type="Pfam" id="PF00240">
    <property type="entry name" value="ubiquitin"/>
    <property type="match status" value="1"/>
</dbReference>
<feature type="region of interest" description="Disordered" evidence="2">
    <location>
        <begin position="1"/>
        <end position="43"/>
    </location>
</feature>
<dbReference type="GO" id="GO:0005654">
    <property type="term" value="C:nucleoplasm"/>
    <property type="evidence" value="ECO:0007669"/>
    <property type="project" value="TreeGrafter"/>
</dbReference>
<name>A0AA36N7A5_9DINO</name>
<dbReference type="GO" id="GO:0005739">
    <property type="term" value="C:mitochondrion"/>
    <property type="evidence" value="ECO:0007669"/>
    <property type="project" value="TreeGrafter"/>
</dbReference>
<dbReference type="GO" id="GO:0045296">
    <property type="term" value="F:cadherin binding"/>
    <property type="evidence" value="ECO:0007669"/>
    <property type="project" value="TreeGrafter"/>
</dbReference>
<dbReference type="PROSITE" id="PS50053">
    <property type="entry name" value="UBIQUITIN_2"/>
    <property type="match status" value="1"/>
</dbReference>
<evidence type="ECO:0000313" key="4">
    <source>
        <dbReference type="EMBL" id="CAJ1396862.1"/>
    </source>
</evidence>
<feature type="compositionally biased region" description="Basic residues" evidence="2">
    <location>
        <begin position="1"/>
        <end position="31"/>
    </location>
</feature>
<dbReference type="Gene3D" id="3.10.20.90">
    <property type="entry name" value="Phosphatidylinositol 3-kinase Catalytic Subunit, Chain A, domain 1"/>
    <property type="match status" value="1"/>
</dbReference>
<gene>
    <name evidence="4" type="ORF">EVOR1521_LOCUS20997</name>
</gene>
<dbReference type="InterPro" id="IPR033371">
    <property type="entry name" value="ARGLU1"/>
</dbReference>
<dbReference type="SUPFAM" id="SSF54236">
    <property type="entry name" value="Ubiquitin-like"/>
    <property type="match status" value="1"/>
</dbReference>
<dbReference type="Pfam" id="PF15346">
    <property type="entry name" value="ARGLU"/>
    <property type="match status" value="1"/>
</dbReference>
<evidence type="ECO:0000313" key="5">
    <source>
        <dbReference type="Proteomes" id="UP001178507"/>
    </source>
</evidence>
<organism evidence="4 5">
    <name type="scientific">Effrenium voratum</name>
    <dbReference type="NCBI Taxonomy" id="2562239"/>
    <lineage>
        <taxon>Eukaryota</taxon>
        <taxon>Sar</taxon>
        <taxon>Alveolata</taxon>
        <taxon>Dinophyceae</taxon>
        <taxon>Suessiales</taxon>
        <taxon>Symbiodiniaceae</taxon>
        <taxon>Effrenium</taxon>
    </lineage>
</organism>
<keyword evidence="5" id="KW-1185">Reference proteome</keyword>
<dbReference type="PANTHER" id="PTHR31711">
    <property type="entry name" value="ARGININE AND GLUTAMATE-RICH PROTEIN 1"/>
    <property type="match status" value="1"/>
</dbReference>